<gene>
    <name evidence="1" type="ORF">EDD36DRAFT_492918</name>
</gene>
<name>A0AAN6E254_9EURO</name>
<organism evidence="1 2">
    <name type="scientific">Exophiala viscosa</name>
    <dbReference type="NCBI Taxonomy" id="2486360"/>
    <lineage>
        <taxon>Eukaryota</taxon>
        <taxon>Fungi</taxon>
        <taxon>Dikarya</taxon>
        <taxon>Ascomycota</taxon>
        <taxon>Pezizomycotina</taxon>
        <taxon>Eurotiomycetes</taxon>
        <taxon>Chaetothyriomycetidae</taxon>
        <taxon>Chaetothyriales</taxon>
        <taxon>Herpotrichiellaceae</taxon>
        <taxon>Exophiala</taxon>
    </lineage>
</organism>
<protein>
    <submittedName>
        <fullName evidence="1">Uncharacterized protein</fullName>
    </submittedName>
</protein>
<keyword evidence="2" id="KW-1185">Reference proteome</keyword>
<dbReference type="EMBL" id="MU404351">
    <property type="protein sequence ID" value="KAI1616423.1"/>
    <property type="molecule type" value="Genomic_DNA"/>
</dbReference>
<comment type="caution">
    <text evidence="1">The sequence shown here is derived from an EMBL/GenBank/DDBJ whole genome shotgun (WGS) entry which is preliminary data.</text>
</comment>
<dbReference type="AlphaFoldDB" id="A0AAN6E254"/>
<reference evidence="1" key="1">
    <citation type="journal article" date="2022" name="bioRxiv">
        <title>Deciphering the potential niche of two novel black yeast fungi from a biological soil crust based on their genomes, phenotypes, and melanin regulation.</title>
        <authorList>
            <consortium name="DOE Joint Genome Institute"/>
            <person name="Carr E.C."/>
            <person name="Barton Q."/>
            <person name="Grambo S."/>
            <person name="Sullivan M."/>
            <person name="Renfro C.M."/>
            <person name="Kuo A."/>
            <person name="Pangilinan J."/>
            <person name="Lipzen A."/>
            <person name="Keymanesh K."/>
            <person name="Savage E."/>
            <person name="Barry K."/>
            <person name="Grigoriev I.V."/>
            <person name="Riekhof W.R."/>
            <person name="Harris S.S."/>
        </authorList>
    </citation>
    <scope>NUCLEOTIDE SEQUENCE</scope>
    <source>
        <strain evidence="1">JF 03-4F</strain>
    </source>
</reference>
<evidence type="ECO:0000313" key="1">
    <source>
        <dbReference type="EMBL" id="KAI1616423.1"/>
    </source>
</evidence>
<accession>A0AAN6E254</accession>
<sequence length="93" mass="10489">MAEIESKPLLQIQLDMATCSDNPATERVGKHSYPWLGPEYSNGTMSFETHFQDYEIENPAVLLQQALGDAWRRFVDVVVAEMDEAVTKCTILP</sequence>
<evidence type="ECO:0000313" key="2">
    <source>
        <dbReference type="Proteomes" id="UP001203852"/>
    </source>
</evidence>
<proteinExistence type="predicted"/>
<dbReference type="Proteomes" id="UP001203852">
    <property type="component" value="Unassembled WGS sequence"/>
</dbReference>